<evidence type="ECO:0000313" key="3">
    <source>
        <dbReference type="EMBL" id="CAL4981201.1"/>
    </source>
</evidence>
<feature type="chain" id="PRO_5044772269" evidence="2">
    <location>
        <begin position="23"/>
        <end position="133"/>
    </location>
</feature>
<gene>
    <name evidence="3" type="ORF">URODEC1_LOCUS56032</name>
</gene>
<dbReference type="InterPro" id="IPR040361">
    <property type="entry name" value="TPD1"/>
</dbReference>
<name>A0ABC9AQJ9_9POAL</name>
<dbReference type="Proteomes" id="UP001497457">
    <property type="component" value="Chromosome 21rd"/>
</dbReference>
<dbReference type="PANTHER" id="PTHR33184">
    <property type="entry name" value="PROTEIN TAPETUM DETERMINANT 1-LIKE-RELATED"/>
    <property type="match status" value="1"/>
</dbReference>
<feature type="signal peptide" evidence="2">
    <location>
        <begin position="1"/>
        <end position="22"/>
    </location>
</feature>
<dbReference type="AlphaFoldDB" id="A0ABC9AQJ9"/>
<dbReference type="PANTHER" id="PTHR33184:SF5">
    <property type="entry name" value="PUTATIVE-RELATED"/>
    <property type="match status" value="1"/>
</dbReference>
<evidence type="ECO:0000256" key="2">
    <source>
        <dbReference type="SAM" id="SignalP"/>
    </source>
</evidence>
<dbReference type="EMBL" id="OZ075131">
    <property type="protein sequence ID" value="CAL4981201.1"/>
    <property type="molecule type" value="Genomic_DNA"/>
</dbReference>
<keyword evidence="1 2" id="KW-0732">Signal</keyword>
<reference evidence="3" key="1">
    <citation type="submission" date="2024-10" db="EMBL/GenBank/DDBJ databases">
        <authorList>
            <person name="Ryan C."/>
        </authorList>
    </citation>
    <scope>NUCLEOTIDE SEQUENCE [LARGE SCALE GENOMIC DNA]</scope>
</reference>
<proteinExistence type="predicted"/>
<keyword evidence="4" id="KW-1185">Reference proteome</keyword>
<accession>A0ABC9AQJ9</accession>
<protein>
    <submittedName>
        <fullName evidence="3">Uncharacterized protein</fullName>
    </submittedName>
</protein>
<sequence length="133" mass="14238">MASMFRTSVLLVLAALMICSHAGTSNAMQYGDACRLSDIHVSTAKTGKVVGGQPEYRVTIENICDCGQWTVLVACNGLKSTEPVDQTKIFSRGDGTCVVNAGNLISRGSPVVFTYAWNEPQAFTPTFAITRCP</sequence>
<evidence type="ECO:0000256" key="1">
    <source>
        <dbReference type="ARBA" id="ARBA00022729"/>
    </source>
</evidence>
<organism evidence="3 4">
    <name type="scientific">Urochloa decumbens</name>
    <dbReference type="NCBI Taxonomy" id="240449"/>
    <lineage>
        <taxon>Eukaryota</taxon>
        <taxon>Viridiplantae</taxon>
        <taxon>Streptophyta</taxon>
        <taxon>Embryophyta</taxon>
        <taxon>Tracheophyta</taxon>
        <taxon>Spermatophyta</taxon>
        <taxon>Magnoliopsida</taxon>
        <taxon>Liliopsida</taxon>
        <taxon>Poales</taxon>
        <taxon>Poaceae</taxon>
        <taxon>PACMAD clade</taxon>
        <taxon>Panicoideae</taxon>
        <taxon>Panicodae</taxon>
        <taxon>Paniceae</taxon>
        <taxon>Melinidinae</taxon>
        <taxon>Urochloa</taxon>
    </lineage>
</organism>
<evidence type="ECO:0000313" key="4">
    <source>
        <dbReference type="Proteomes" id="UP001497457"/>
    </source>
</evidence>
<dbReference type="Pfam" id="PF24068">
    <property type="entry name" value="TPD1_C"/>
    <property type="match status" value="1"/>
</dbReference>